<accession>A0ACC0J5B2</accession>
<reference evidence="1 2" key="1">
    <citation type="journal article" date="2022" name="Plant J.">
        <title>Chromosome-level genome of Camellia lanceoleosa provides a valuable resource for understanding genome evolution and self-incompatibility.</title>
        <authorList>
            <person name="Gong W."/>
            <person name="Xiao S."/>
            <person name="Wang L."/>
            <person name="Liao Z."/>
            <person name="Chang Y."/>
            <person name="Mo W."/>
            <person name="Hu G."/>
            <person name="Li W."/>
            <person name="Zhao G."/>
            <person name="Zhu H."/>
            <person name="Hu X."/>
            <person name="Ji K."/>
            <person name="Xiang X."/>
            <person name="Song Q."/>
            <person name="Yuan D."/>
            <person name="Jin S."/>
            <person name="Zhang L."/>
        </authorList>
    </citation>
    <scope>NUCLEOTIDE SEQUENCE [LARGE SCALE GENOMIC DNA]</scope>
    <source>
        <strain evidence="1">SQ_2022a</strain>
    </source>
</reference>
<dbReference type="Proteomes" id="UP001060215">
    <property type="component" value="Chromosome 1"/>
</dbReference>
<sequence>MMCTRALNIMFGHLLPMETRSCRVHMKMHRE</sequence>
<keyword evidence="2" id="KW-1185">Reference proteome</keyword>
<protein>
    <submittedName>
        <fullName evidence="1">Uncharacterized protein</fullName>
    </submittedName>
</protein>
<gene>
    <name evidence="1" type="ORF">LOK49_LG01G01872</name>
</gene>
<evidence type="ECO:0000313" key="1">
    <source>
        <dbReference type="EMBL" id="KAI8032633.1"/>
    </source>
</evidence>
<dbReference type="EMBL" id="CM045758">
    <property type="protein sequence ID" value="KAI8032633.1"/>
    <property type="molecule type" value="Genomic_DNA"/>
</dbReference>
<evidence type="ECO:0000313" key="2">
    <source>
        <dbReference type="Proteomes" id="UP001060215"/>
    </source>
</evidence>
<proteinExistence type="predicted"/>
<name>A0ACC0J5B2_9ERIC</name>
<comment type="caution">
    <text evidence="1">The sequence shown here is derived from an EMBL/GenBank/DDBJ whole genome shotgun (WGS) entry which is preliminary data.</text>
</comment>
<organism evidence="1 2">
    <name type="scientific">Camellia lanceoleosa</name>
    <dbReference type="NCBI Taxonomy" id="1840588"/>
    <lineage>
        <taxon>Eukaryota</taxon>
        <taxon>Viridiplantae</taxon>
        <taxon>Streptophyta</taxon>
        <taxon>Embryophyta</taxon>
        <taxon>Tracheophyta</taxon>
        <taxon>Spermatophyta</taxon>
        <taxon>Magnoliopsida</taxon>
        <taxon>eudicotyledons</taxon>
        <taxon>Gunneridae</taxon>
        <taxon>Pentapetalae</taxon>
        <taxon>asterids</taxon>
        <taxon>Ericales</taxon>
        <taxon>Theaceae</taxon>
        <taxon>Camellia</taxon>
    </lineage>
</organism>